<dbReference type="FunFam" id="3.30.420.10:FF:000032">
    <property type="entry name" value="Retrovirus-related Pol polyprotein from transposon 297-like Protein"/>
    <property type="match status" value="1"/>
</dbReference>
<feature type="domain" description="Integrase catalytic" evidence="2">
    <location>
        <begin position="152"/>
        <end position="311"/>
    </location>
</feature>
<evidence type="ECO:0000259" key="2">
    <source>
        <dbReference type="PROSITE" id="PS50994"/>
    </source>
</evidence>
<dbReference type="Pfam" id="PF00665">
    <property type="entry name" value="rve"/>
    <property type="match status" value="1"/>
</dbReference>
<comment type="caution">
    <text evidence="3">The sequence shown here is derived from an EMBL/GenBank/DDBJ whole genome shotgun (WGS) entry which is preliminary data.</text>
</comment>
<dbReference type="InterPro" id="IPR012337">
    <property type="entry name" value="RNaseH-like_sf"/>
</dbReference>
<dbReference type="PANTHER" id="PTHR37984">
    <property type="entry name" value="PROTEIN CBG26694"/>
    <property type="match status" value="1"/>
</dbReference>
<dbReference type="InterPro" id="IPR050951">
    <property type="entry name" value="Retrovirus_Pol_polyprotein"/>
</dbReference>
<reference evidence="3" key="1">
    <citation type="submission" date="2021-02" db="EMBL/GenBank/DDBJ databases">
        <authorList>
            <person name="Nowell W R."/>
        </authorList>
    </citation>
    <scope>NUCLEOTIDE SEQUENCE</scope>
</reference>
<proteinExistence type="predicted"/>
<feature type="compositionally biased region" description="Low complexity" evidence="1">
    <location>
        <begin position="1"/>
        <end position="20"/>
    </location>
</feature>
<dbReference type="PANTHER" id="PTHR37984:SF15">
    <property type="entry name" value="INTEGRASE CATALYTIC DOMAIN-CONTAINING PROTEIN"/>
    <property type="match status" value="1"/>
</dbReference>
<dbReference type="Proteomes" id="UP000682733">
    <property type="component" value="Unassembled WGS sequence"/>
</dbReference>
<dbReference type="Pfam" id="PF17921">
    <property type="entry name" value="Integrase_H2C2"/>
    <property type="match status" value="1"/>
</dbReference>
<accession>A0A8S2FQI5</accession>
<dbReference type="Gene3D" id="1.10.340.70">
    <property type="match status" value="1"/>
</dbReference>
<dbReference type="EMBL" id="CAJNOK010036150">
    <property type="protein sequence ID" value="CAF1519764.1"/>
    <property type="molecule type" value="Genomic_DNA"/>
</dbReference>
<evidence type="ECO:0000256" key="1">
    <source>
        <dbReference type="SAM" id="MobiDB-lite"/>
    </source>
</evidence>
<sequence>MPVARAVTTRLQTRRAQQEQTTERFTSDSTSDQDSIDLNSDQKFSCNKFDIKQLKIEQDKDSNIKLKIEQLKKDPNKIDFVLKGDILYKLVQTKYSIRKKPVPYIPPSMIPLLLEASHNDPLSGHFAIHRTLAKLKHQFWPDMKSSVEKYIKSYGPFQIIAIDYVGPLNRSPSENRYVLAITDLSTRWVTAVALPSCTAAVTAEAIFKHYICHYGVSVTILSDNGSHFRNQLLQALEHKTGIHHIFSSTYHPQSNGMIERFNATFIPQIAKLQDSEYNNWDEFLDPVVFAYNTGVHSPTKSSPELQFGRRPRLPIDPPPTQLNLSNPSDYYAQLNKSLKLYQLYSRENMINQQNLSTIRYNRNRKDKHYNIGDYVLTRIQGNRLKLDPRFHPTPMIIIKEKHPTYIVKDPETNETSQIHVNDLRSILEVNLTP</sequence>
<feature type="region of interest" description="Disordered" evidence="1">
    <location>
        <begin position="1"/>
        <end position="39"/>
    </location>
</feature>
<organism evidence="3 5">
    <name type="scientific">Didymodactylos carnosus</name>
    <dbReference type="NCBI Taxonomy" id="1234261"/>
    <lineage>
        <taxon>Eukaryota</taxon>
        <taxon>Metazoa</taxon>
        <taxon>Spiralia</taxon>
        <taxon>Gnathifera</taxon>
        <taxon>Rotifera</taxon>
        <taxon>Eurotatoria</taxon>
        <taxon>Bdelloidea</taxon>
        <taxon>Philodinida</taxon>
        <taxon>Philodinidae</taxon>
        <taxon>Didymodactylos</taxon>
    </lineage>
</organism>
<dbReference type="InterPro" id="IPR041588">
    <property type="entry name" value="Integrase_H2C2"/>
</dbReference>
<dbReference type="EMBL" id="CAJOBA010058282">
    <property type="protein sequence ID" value="CAF4306794.1"/>
    <property type="molecule type" value="Genomic_DNA"/>
</dbReference>
<dbReference type="GO" id="GO:0015074">
    <property type="term" value="P:DNA integration"/>
    <property type="evidence" value="ECO:0007669"/>
    <property type="project" value="InterPro"/>
</dbReference>
<protein>
    <recommendedName>
        <fullName evidence="2">Integrase catalytic domain-containing protein</fullName>
    </recommendedName>
</protein>
<name>A0A8S2FQI5_9BILA</name>
<dbReference type="Gene3D" id="3.30.420.10">
    <property type="entry name" value="Ribonuclease H-like superfamily/Ribonuclease H"/>
    <property type="match status" value="1"/>
</dbReference>
<dbReference type="InterPro" id="IPR001584">
    <property type="entry name" value="Integrase_cat-core"/>
</dbReference>
<evidence type="ECO:0000313" key="4">
    <source>
        <dbReference type="EMBL" id="CAF4306794.1"/>
    </source>
</evidence>
<dbReference type="SUPFAM" id="SSF53098">
    <property type="entry name" value="Ribonuclease H-like"/>
    <property type="match status" value="1"/>
</dbReference>
<dbReference type="AlphaFoldDB" id="A0A8S2FQI5"/>
<dbReference type="Proteomes" id="UP000677228">
    <property type="component" value="Unassembled WGS sequence"/>
</dbReference>
<feature type="compositionally biased region" description="Low complexity" evidence="1">
    <location>
        <begin position="27"/>
        <end position="37"/>
    </location>
</feature>
<dbReference type="InterPro" id="IPR036397">
    <property type="entry name" value="RNaseH_sf"/>
</dbReference>
<feature type="region of interest" description="Disordered" evidence="1">
    <location>
        <begin position="296"/>
        <end position="322"/>
    </location>
</feature>
<evidence type="ECO:0000313" key="5">
    <source>
        <dbReference type="Proteomes" id="UP000677228"/>
    </source>
</evidence>
<dbReference type="PROSITE" id="PS50994">
    <property type="entry name" value="INTEGRASE"/>
    <property type="match status" value="1"/>
</dbReference>
<evidence type="ECO:0000313" key="3">
    <source>
        <dbReference type="EMBL" id="CAF1519764.1"/>
    </source>
</evidence>
<gene>
    <name evidence="3" type="ORF">OVA965_LOCUS37733</name>
    <name evidence="4" type="ORF">TMI583_LOCUS38846</name>
</gene>
<dbReference type="GO" id="GO:0003676">
    <property type="term" value="F:nucleic acid binding"/>
    <property type="evidence" value="ECO:0007669"/>
    <property type="project" value="InterPro"/>
</dbReference>